<proteinExistence type="predicted"/>
<organism evidence="1 2">
    <name type="scientific">Aphanizomenon flos-aquae WA102</name>
    <dbReference type="NCBI Taxonomy" id="1710896"/>
    <lineage>
        <taxon>Bacteria</taxon>
        <taxon>Bacillati</taxon>
        <taxon>Cyanobacteriota</taxon>
        <taxon>Cyanophyceae</taxon>
        <taxon>Nostocales</taxon>
        <taxon>Aphanizomenonaceae</taxon>
        <taxon>Aphanizomenon</taxon>
    </lineage>
</organism>
<reference evidence="1 2" key="1">
    <citation type="submission" date="2015-09" db="EMBL/GenBank/DDBJ databases">
        <title>Aphanizomenon flos-aquae WA102.</title>
        <authorList>
            <person name="Driscoll C."/>
        </authorList>
    </citation>
    <scope>NUCLEOTIDE SEQUENCE [LARGE SCALE GENOMIC DNA]</scope>
    <source>
        <strain evidence="1">WA102</strain>
    </source>
</reference>
<dbReference type="EMBL" id="LJOW01000081">
    <property type="protein sequence ID" value="OBQ42869.1"/>
    <property type="molecule type" value="Genomic_DNA"/>
</dbReference>
<dbReference type="AlphaFoldDB" id="A0A1B7X0J0"/>
<comment type="caution">
    <text evidence="1">The sequence shown here is derived from an EMBL/GenBank/DDBJ whole genome shotgun (WGS) entry which is preliminary data.</text>
</comment>
<evidence type="ECO:0000313" key="2">
    <source>
        <dbReference type="Proteomes" id="UP000092093"/>
    </source>
</evidence>
<gene>
    <name evidence="1" type="ORF">AN484_15390</name>
</gene>
<sequence length="110" mass="11978">MIRGWSLADGREGKFLYLPIRGKRKEADVRSGEGRVGLPLPRVQVGEEVGVLAGGHLDVREAVQEEQQGVLLRDGGRNLLDALGNVSHQSCPVLALFHLAMVEVITAREI</sequence>
<dbReference type="Proteomes" id="UP000092093">
    <property type="component" value="Unassembled WGS sequence"/>
</dbReference>
<evidence type="ECO:0000313" key="1">
    <source>
        <dbReference type="EMBL" id="OBQ42869.1"/>
    </source>
</evidence>
<protein>
    <submittedName>
        <fullName evidence="1">Uncharacterized protein</fullName>
    </submittedName>
</protein>
<name>A0A1B7X0J0_APHFL</name>
<accession>A0A1B7X0J0</accession>